<dbReference type="Pfam" id="PF11887">
    <property type="entry name" value="Mce4_CUP1"/>
    <property type="match status" value="1"/>
</dbReference>
<organism evidence="3 4">
    <name type="scientific">Nonomuraea typhae</name>
    <dbReference type="NCBI Taxonomy" id="2603600"/>
    <lineage>
        <taxon>Bacteria</taxon>
        <taxon>Bacillati</taxon>
        <taxon>Actinomycetota</taxon>
        <taxon>Actinomycetes</taxon>
        <taxon>Streptosporangiales</taxon>
        <taxon>Streptosporangiaceae</taxon>
        <taxon>Nonomuraea</taxon>
    </lineage>
</organism>
<evidence type="ECO:0000259" key="1">
    <source>
        <dbReference type="Pfam" id="PF02470"/>
    </source>
</evidence>
<dbReference type="Pfam" id="PF02470">
    <property type="entry name" value="MlaD"/>
    <property type="match status" value="1"/>
</dbReference>
<proteinExistence type="predicted"/>
<dbReference type="RefSeq" id="WP_397086739.1">
    <property type="nucleotide sequence ID" value="NZ_JBITGY010000009.1"/>
</dbReference>
<dbReference type="InterPro" id="IPR024516">
    <property type="entry name" value="Mce_C"/>
</dbReference>
<dbReference type="PANTHER" id="PTHR33371">
    <property type="entry name" value="INTERMEMBRANE PHOSPHOLIPID TRANSPORT SYSTEM BINDING PROTEIN MLAD-RELATED"/>
    <property type="match status" value="1"/>
</dbReference>
<dbReference type="EMBL" id="JBITGY010000009">
    <property type="protein sequence ID" value="MFI6501861.1"/>
    <property type="molecule type" value="Genomic_DNA"/>
</dbReference>
<evidence type="ECO:0000313" key="3">
    <source>
        <dbReference type="EMBL" id="MFI6501861.1"/>
    </source>
</evidence>
<reference evidence="3 4" key="1">
    <citation type="submission" date="2024-10" db="EMBL/GenBank/DDBJ databases">
        <title>The Natural Products Discovery Center: Release of the First 8490 Sequenced Strains for Exploring Actinobacteria Biosynthetic Diversity.</title>
        <authorList>
            <person name="Kalkreuter E."/>
            <person name="Kautsar S.A."/>
            <person name="Yang D."/>
            <person name="Bader C.D."/>
            <person name="Teijaro C.N."/>
            <person name="Fluegel L."/>
            <person name="Davis C.M."/>
            <person name="Simpson J.R."/>
            <person name="Lauterbach L."/>
            <person name="Steele A.D."/>
            <person name="Gui C."/>
            <person name="Meng S."/>
            <person name="Li G."/>
            <person name="Viehrig K."/>
            <person name="Ye F."/>
            <person name="Su P."/>
            <person name="Kiefer A.F."/>
            <person name="Nichols A."/>
            <person name="Cepeda A.J."/>
            <person name="Yan W."/>
            <person name="Fan B."/>
            <person name="Jiang Y."/>
            <person name="Adhikari A."/>
            <person name="Zheng C.-J."/>
            <person name="Schuster L."/>
            <person name="Cowan T.M."/>
            <person name="Smanski M.J."/>
            <person name="Chevrette M.G."/>
            <person name="De Carvalho L.P.S."/>
            <person name="Shen B."/>
        </authorList>
    </citation>
    <scope>NUCLEOTIDE SEQUENCE [LARGE SCALE GENOMIC DNA]</scope>
    <source>
        <strain evidence="3 4">NPDC050545</strain>
    </source>
</reference>
<dbReference type="Proteomes" id="UP001612741">
    <property type="component" value="Unassembled WGS sequence"/>
</dbReference>
<feature type="domain" description="Mammalian cell entry C-terminal" evidence="2">
    <location>
        <begin position="109"/>
        <end position="322"/>
    </location>
</feature>
<dbReference type="InterPro" id="IPR003399">
    <property type="entry name" value="Mce/MlaD"/>
</dbReference>
<sequence>MRYGLALLALLATFVAVTVGAYFKVFTGATTVTLSVPRAGLQLGPRADVKVRGVLVGEVTALRATAGGAELTLALHHPVDRASTARLLPKTIFGEKYVDLVPPAAPTAALRDGEALSAPAATVEVSQVLDRLLPLLRRVHPDRLAATLTSLATALEGRGTRVGDTLAGAEDYLARLTPHLPAARRDLALLADVTQVYGEAAPDLLRTAANAAALSTSLTGKAAEIDALTRSVTGAAGKTAALLEANETGLVGLQHVIRPALGLTARHAPVIPCVFQGLDRLQPLLDDAFGTGRVKAVLELVRPAPPYRKGADAPAYRDTRGPRCYGLPNPPVPFPGVRFADGTEELAGLMLR</sequence>
<comment type="caution">
    <text evidence="3">The sequence shown here is derived from an EMBL/GenBank/DDBJ whole genome shotgun (WGS) entry which is preliminary data.</text>
</comment>
<feature type="domain" description="Mce/MlaD" evidence="1">
    <location>
        <begin position="30"/>
        <end position="103"/>
    </location>
</feature>
<name>A0ABW7Z116_9ACTN</name>
<gene>
    <name evidence="3" type="ORF">ACIBG2_31080</name>
</gene>
<evidence type="ECO:0000259" key="2">
    <source>
        <dbReference type="Pfam" id="PF11887"/>
    </source>
</evidence>
<accession>A0ABW7Z116</accession>
<keyword evidence="4" id="KW-1185">Reference proteome</keyword>
<dbReference type="PANTHER" id="PTHR33371:SF19">
    <property type="entry name" value="MCE-FAMILY PROTEIN MCE4A"/>
    <property type="match status" value="1"/>
</dbReference>
<dbReference type="InterPro" id="IPR052336">
    <property type="entry name" value="MlaD_Phospholipid_Transporter"/>
</dbReference>
<evidence type="ECO:0000313" key="4">
    <source>
        <dbReference type="Proteomes" id="UP001612741"/>
    </source>
</evidence>
<protein>
    <submittedName>
        <fullName evidence="3">MCE family protein</fullName>
    </submittedName>
</protein>